<evidence type="ECO:0000313" key="3">
    <source>
        <dbReference type="Proteomes" id="UP000594638"/>
    </source>
</evidence>
<feature type="compositionally biased region" description="Basic residues" evidence="1">
    <location>
        <begin position="111"/>
        <end position="121"/>
    </location>
</feature>
<feature type="compositionally biased region" description="Polar residues" evidence="1">
    <location>
        <begin position="1"/>
        <end position="11"/>
    </location>
</feature>
<feature type="compositionally biased region" description="Low complexity" evidence="1">
    <location>
        <begin position="122"/>
        <end position="132"/>
    </location>
</feature>
<dbReference type="Proteomes" id="UP000594638">
    <property type="component" value="Unassembled WGS sequence"/>
</dbReference>
<evidence type="ECO:0000256" key="1">
    <source>
        <dbReference type="SAM" id="MobiDB-lite"/>
    </source>
</evidence>
<reference evidence="2 3" key="1">
    <citation type="submission" date="2019-12" db="EMBL/GenBank/DDBJ databases">
        <authorList>
            <person name="Alioto T."/>
            <person name="Alioto T."/>
            <person name="Gomez Garrido J."/>
        </authorList>
    </citation>
    <scope>NUCLEOTIDE SEQUENCE [LARGE SCALE GENOMIC DNA]</scope>
</reference>
<dbReference type="Gramene" id="OE9A062699T1">
    <property type="protein sequence ID" value="OE9A062699C1"/>
    <property type="gene ID" value="OE9A062699"/>
</dbReference>
<sequence length="140" mass="14787">MGVDTGRSQSPDGAYSPPCTDGGSCLWERKTCKGADIAPCSDVEHEPLPTPIDDQQDRAATKPSQVETVSDAEIDGYNVTDGEGLVAATPVPAADVPVPTPVPEAGGRVSTTRRRSARLRRPAPATRTPYTRGRGKTMKK</sequence>
<accession>A0A8S0UBJ7</accession>
<dbReference type="EMBL" id="CACTIH010007631">
    <property type="protein sequence ID" value="CAA3016603.1"/>
    <property type="molecule type" value="Genomic_DNA"/>
</dbReference>
<feature type="region of interest" description="Disordered" evidence="1">
    <location>
        <begin position="40"/>
        <end position="68"/>
    </location>
</feature>
<feature type="region of interest" description="Disordered" evidence="1">
    <location>
        <begin position="90"/>
        <end position="140"/>
    </location>
</feature>
<dbReference type="AlphaFoldDB" id="A0A8S0UBJ7"/>
<keyword evidence="3" id="KW-1185">Reference proteome</keyword>
<feature type="compositionally biased region" description="Low complexity" evidence="1">
    <location>
        <begin position="90"/>
        <end position="110"/>
    </location>
</feature>
<organism evidence="2 3">
    <name type="scientific">Olea europaea subsp. europaea</name>
    <dbReference type="NCBI Taxonomy" id="158383"/>
    <lineage>
        <taxon>Eukaryota</taxon>
        <taxon>Viridiplantae</taxon>
        <taxon>Streptophyta</taxon>
        <taxon>Embryophyta</taxon>
        <taxon>Tracheophyta</taxon>
        <taxon>Spermatophyta</taxon>
        <taxon>Magnoliopsida</taxon>
        <taxon>eudicotyledons</taxon>
        <taxon>Gunneridae</taxon>
        <taxon>Pentapetalae</taxon>
        <taxon>asterids</taxon>
        <taxon>lamiids</taxon>
        <taxon>Lamiales</taxon>
        <taxon>Oleaceae</taxon>
        <taxon>Oleeae</taxon>
        <taxon>Olea</taxon>
    </lineage>
</organism>
<feature type="region of interest" description="Disordered" evidence="1">
    <location>
        <begin position="1"/>
        <end position="22"/>
    </location>
</feature>
<proteinExistence type="predicted"/>
<evidence type="ECO:0000313" key="2">
    <source>
        <dbReference type="EMBL" id="CAA3016603.1"/>
    </source>
</evidence>
<comment type="caution">
    <text evidence="2">The sequence shown here is derived from an EMBL/GenBank/DDBJ whole genome shotgun (WGS) entry which is preliminary data.</text>
</comment>
<protein>
    <submittedName>
        <fullName evidence="2">Uncharacterized protein</fullName>
    </submittedName>
</protein>
<gene>
    <name evidence="2" type="ORF">OLEA9_A062699</name>
</gene>
<name>A0A8S0UBJ7_OLEEU</name>